<name>A0AAD7IV24_9AGAR</name>
<evidence type="ECO:0000313" key="3">
    <source>
        <dbReference type="Proteomes" id="UP001215598"/>
    </source>
</evidence>
<dbReference type="AlphaFoldDB" id="A0AAD7IV24"/>
<feature type="compositionally biased region" description="Pro residues" evidence="1">
    <location>
        <begin position="163"/>
        <end position="172"/>
    </location>
</feature>
<evidence type="ECO:0000256" key="1">
    <source>
        <dbReference type="SAM" id="MobiDB-lite"/>
    </source>
</evidence>
<organism evidence="2 3">
    <name type="scientific">Mycena metata</name>
    <dbReference type="NCBI Taxonomy" id="1033252"/>
    <lineage>
        <taxon>Eukaryota</taxon>
        <taxon>Fungi</taxon>
        <taxon>Dikarya</taxon>
        <taxon>Basidiomycota</taxon>
        <taxon>Agaricomycotina</taxon>
        <taxon>Agaricomycetes</taxon>
        <taxon>Agaricomycetidae</taxon>
        <taxon>Agaricales</taxon>
        <taxon>Marasmiineae</taxon>
        <taxon>Mycenaceae</taxon>
        <taxon>Mycena</taxon>
    </lineage>
</organism>
<evidence type="ECO:0000313" key="2">
    <source>
        <dbReference type="EMBL" id="KAJ7751088.1"/>
    </source>
</evidence>
<protein>
    <submittedName>
        <fullName evidence="2">Uncharacterized protein</fullName>
    </submittedName>
</protein>
<sequence length="199" mass="20274">MILGVSSAGQIAMTSTTSSSLSLAISTFVPCSPAHVSPVSPVDVPQFDDAILTPTNPNANGNGHYIAAPSPAAPSKTSALIDVFREREARGAPAKPPAGAALPAIIAPSRLPVRVPARDAPAPSLSLNMAKPPPLPKTPPAAVPAPLPKTRIQAPATKSSPPLLDPPPPPLSPDSGRASPARYVHGAPLHNVLEEEEEP</sequence>
<reference evidence="2" key="1">
    <citation type="submission" date="2023-03" db="EMBL/GenBank/DDBJ databases">
        <title>Massive genome expansion in bonnet fungi (Mycena s.s.) driven by repeated elements and novel gene families across ecological guilds.</title>
        <authorList>
            <consortium name="Lawrence Berkeley National Laboratory"/>
            <person name="Harder C.B."/>
            <person name="Miyauchi S."/>
            <person name="Viragh M."/>
            <person name="Kuo A."/>
            <person name="Thoen E."/>
            <person name="Andreopoulos B."/>
            <person name="Lu D."/>
            <person name="Skrede I."/>
            <person name="Drula E."/>
            <person name="Henrissat B."/>
            <person name="Morin E."/>
            <person name="Kohler A."/>
            <person name="Barry K."/>
            <person name="LaButti K."/>
            <person name="Morin E."/>
            <person name="Salamov A."/>
            <person name="Lipzen A."/>
            <person name="Mereny Z."/>
            <person name="Hegedus B."/>
            <person name="Baldrian P."/>
            <person name="Stursova M."/>
            <person name="Weitz H."/>
            <person name="Taylor A."/>
            <person name="Grigoriev I.V."/>
            <person name="Nagy L.G."/>
            <person name="Martin F."/>
            <person name="Kauserud H."/>
        </authorList>
    </citation>
    <scope>NUCLEOTIDE SEQUENCE</scope>
    <source>
        <strain evidence="2">CBHHK182m</strain>
    </source>
</reference>
<accession>A0AAD7IV24</accession>
<dbReference type="EMBL" id="JARKIB010000063">
    <property type="protein sequence ID" value="KAJ7751088.1"/>
    <property type="molecule type" value="Genomic_DNA"/>
</dbReference>
<proteinExistence type="predicted"/>
<feature type="region of interest" description="Disordered" evidence="1">
    <location>
        <begin position="122"/>
        <end position="199"/>
    </location>
</feature>
<dbReference type="Proteomes" id="UP001215598">
    <property type="component" value="Unassembled WGS sequence"/>
</dbReference>
<gene>
    <name evidence="2" type="ORF">B0H16DRAFT_1548842</name>
</gene>
<keyword evidence="3" id="KW-1185">Reference proteome</keyword>
<feature type="compositionally biased region" description="Pro residues" evidence="1">
    <location>
        <begin position="131"/>
        <end position="147"/>
    </location>
</feature>
<comment type="caution">
    <text evidence="2">The sequence shown here is derived from an EMBL/GenBank/DDBJ whole genome shotgun (WGS) entry which is preliminary data.</text>
</comment>